<dbReference type="WBParaSite" id="PS1159_v2.g20956.t1">
    <property type="protein sequence ID" value="PS1159_v2.g20956.t1"/>
    <property type="gene ID" value="PS1159_v2.g20956"/>
</dbReference>
<dbReference type="Proteomes" id="UP000887580">
    <property type="component" value="Unplaced"/>
</dbReference>
<name>A0AC35FV94_9BILA</name>
<proteinExistence type="predicted"/>
<protein>
    <submittedName>
        <fullName evidence="2">DUF19 domain-containing protein</fullName>
    </submittedName>
</protein>
<evidence type="ECO:0000313" key="2">
    <source>
        <dbReference type="WBParaSite" id="PS1159_v2.g20956.t1"/>
    </source>
</evidence>
<organism evidence="1 2">
    <name type="scientific">Panagrolaimus sp. PS1159</name>
    <dbReference type="NCBI Taxonomy" id="55785"/>
    <lineage>
        <taxon>Eukaryota</taxon>
        <taxon>Metazoa</taxon>
        <taxon>Ecdysozoa</taxon>
        <taxon>Nematoda</taxon>
        <taxon>Chromadorea</taxon>
        <taxon>Rhabditida</taxon>
        <taxon>Tylenchina</taxon>
        <taxon>Panagrolaimomorpha</taxon>
        <taxon>Panagrolaimoidea</taxon>
        <taxon>Panagrolaimidae</taxon>
        <taxon>Panagrolaimus</taxon>
    </lineage>
</organism>
<evidence type="ECO:0000313" key="1">
    <source>
        <dbReference type="Proteomes" id="UP000887580"/>
    </source>
</evidence>
<sequence>MDQPTYCKVFSEKTKCLGDYEKSCVNSEAFSKAFGINARESMEFLVMEYFSQYMCKDNKNWPKTQCKIDNSLLVNGCSNLQSTTSGCEFVSSALKCIDDGMTQQCNDKEFVKYMSNGFRYVFQKVVPQCNL</sequence>
<reference evidence="2" key="1">
    <citation type="submission" date="2022-11" db="UniProtKB">
        <authorList>
            <consortium name="WormBaseParasite"/>
        </authorList>
    </citation>
    <scope>IDENTIFICATION</scope>
</reference>
<accession>A0AC35FV94</accession>